<dbReference type="Proteomes" id="UP001500851">
    <property type="component" value="Unassembled WGS sequence"/>
</dbReference>
<keyword evidence="4" id="KW-0233">DNA recombination</keyword>
<dbReference type="EMBL" id="BAAAOB010000005">
    <property type="protein sequence ID" value="GAA1798246.1"/>
    <property type="molecule type" value="Genomic_DNA"/>
</dbReference>
<evidence type="ECO:0000313" key="8">
    <source>
        <dbReference type="Proteomes" id="UP001500851"/>
    </source>
</evidence>
<proteinExistence type="inferred from homology"/>
<reference evidence="7 8" key="1">
    <citation type="journal article" date="2019" name="Int. J. Syst. Evol. Microbiol.">
        <title>The Global Catalogue of Microorganisms (GCM) 10K type strain sequencing project: providing services to taxonomists for standard genome sequencing and annotation.</title>
        <authorList>
            <consortium name="The Broad Institute Genomics Platform"/>
            <consortium name="The Broad Institute Genome Sequencing Center for Infectious Disease"/>
            <person name="Wu L."/>
            <person name="Ma J."/>
        </authorList>
    </citation>
    <scope>NUCLEOTIDE SEQUENCE [LARGE SCALE GENOMIC DNA]</scope>
    <source>
        <strain evidence="7 8">JCM 14736</strain>
    </source>
</reference>
<accession>A0ABN2LSL8</accession>
<organism evidence="7 8">
    <name type="scientific">Leucobacter iarius</name>
    <dbReference type="NCBI Taxonomy" id="333963"/>
    <lineage>
        <taxon>Bacteria</taxon>
        <taxon>Bacillati</taxon>
        <taxon>Actinomycetota</taxon>
        <taxon>Actinomycetes</taxon>
        <taxon>Micrococcales</taxon>
        <taxon>Microbacteriaceae</taxon>
        <taxon>Leucobacter</taxon>
    </lineage>
</organism>
<evidence type="ECO:0000256" key="1">
    <source>
        <dbReference type="ARBA" id="ARBA00003416"/>
    </source>
</evidence>
<comment type="function">
    <text evidence="1">Involved in DNA recombination.</text>
</comment>
<dbReference type="PANTHER" id="PTHR30563">
    <property type="entry name" value="DNA RECOMBINATION PROTEIN RMUC"/>
    <property type="match status" value="1"/>
</dbReference>
<dbReference type="InterPro" id="IPR003798">
    <property type="entry name" value="DNA_recombination_RmuC"/>
</dbReference>
<feature type="compositionally biased region" description="Low complexity" evidence="6">
    <location>
        <begin position="508"/>
        <end position="527"/>
    </location>
</feature>
<evidence type="ECO:0000256" key="4">
    <source>
        <dbReference type="ARBA" id="ARBA00023172"/>
    </source>
</evidence>
<dbReference type="RefSeq" id="WP_344033386.1">
    <property type="nucleotide sequence ID" value="NZ_BAAAOB010000005.1"/>
</dbReference>
<evidence type="ECO:0000256" key="5">
    <source>
        <dbReference type="SAM" id="Coils"/>
    </source>
</evidence>
<evidence type="ECO:0000313" key="7">
    <source>
        <dbReference type="EMBL" id="GAA1798246.1"/>
    </source>
</evidence>
<sequence>MELLLIILSALTIALLALVLVLLVRRTGSAGSGSSSPDAVRGEMRAFTGELRQDLATQRGELAQVIASGHQQQETRGAAQAQELIRERESRTAAQRELRDLLARSLSELGDRQHRAAQSAAEAQGELRASIEQRFEVLREANEAKLEQVRVSVDEKLRETLKSALDENAQRIQHLTETHVSKQAELQQTLREELEKLRQGNEAKLEKMRETVDEKLQGTLERRLGESFKLVSDRLEQVQKGLGEMQTLASDVGGLKRVLTNVKTRGSWGEVQLARQLEDMLTPEQYAENVAVRPGSAERVEFAIKLPGRGDGETPVWLPIDSKFPQEDYERLLEAQEGGEKDQIEAASKVVEKVILTQAKLIRDKYIEPPHSTDFAIMYLPTEGLFAEVIRRPGLASRLQNEYHITVAGPTVLMSLLNSLQLGFRTLAIEKRSSEVWQVLGAAKSEFQKYGQVWEKLEKQLQTAQNTVHQAGVRTRAVTRTLRSVETFDSAAIGDVFADAEALEEAEGLALSGAEPEEAGAAGTEPTLFEDPARG</sequence>
<feature type="coiled-coil region" evidence="5">
    <location>
        <begin position="183"/>
        <end position="211"/>
    </location>
</feature>
<comment type="caution">
    <text evidence="7">The sequence shown here is derived from an EMBL/GenBank/DDBJ whole genome shotgun (WGS) entry which is preliminary data.</text>
</comment>
<dbReference type="PANTHER" id="PTHR30563:SF0">
    <property type="entry name" value="DNA RECOMBINATION PROTEIN RMUC"/>
    <property type="match status" value="1"/>
</dbReference>
<comment type="similarity">
    <text evidence="2">Belongs to the RmuC family.</text>
</comment>
<protein>
    <submittedName>
        <fullName evidence="7">DNA recombination protein RmuC</fullName>
    </submittedName>
</protein>
<gene>
    <name evidence="7" type="primary">rmuC</name>
    <name evidence="7" type="ORF">GCM10009768_29160</name>
</gene>
<keyword evidence="3 5" id="KW-0175">Coiled coil</keyword>
<evidence type="ECO:0000256" key="3">
    <source>
        <dbReference type="ARBA" id="ARBA00023054"/>
    </source>
</evidence>
<feature type="region of interest" description="Disordered" evidence="6">
    <location>
        <begin position="507"/>
        <end position="535"/>
    </location>
</feature>
<name>A0ABN2LSL8_9MICO</name>
<keyword evidence="8" id="KW-1185">Reference proteome</keyword>
<dbReference type="Pfam" id="PF02646">
    <property type="entry name" value="RmuC"/>
    <property type="match status" value="1"/>
</dbReference>
<evidence type="ECO:0000256" key="6">
    <source>
        <dbReference type="SAM" id="MobiDB-lite"/>
    </source>
</evidence>
<evidence type="ECO:0000256" key="2">
    <source>
        <dbReference type="ARBA" id="ARBA00009840"/>
    </source>
</evidence>